<reference evidence="2" key="1">
    <citation type="submission" date="2024-01" db="EMBL/GenBank/DDBJ databases">
        <authorList>
            <person name="Webb A."/>
        </authorList>
    </citation>
    <scope>NUCLEOTIDE SEQUENCE</scope>
    <source>
        <strain evidence="2">Pm1</strain>
    </source>
</reference>
<protein>
    <recommendedName>
        <fullName evidence="4">BED-type domain-containing protein</fullName>
    </recommendedName>
</protein>
<feature type="compositionally biased region" description="Basic and acidic residues" evidence="1">
    <location>
        <begin position="255"/>
        <end position="265"/>
    </location>
</feature>
<accession>A0AAV1TVV4</accession>
<comment type="caution">
    <text evidence="2">The sequence shown here is derived from an EMBL/GenBank/DDBJ whole genome shotgun (WGS) entry which is preliminary data.</text>
</comment>
<proteinExistence type="predicted"/>
<dbReference type="Proteomes" id="UP001162060">
    <property type="component" value="Unassembled WGS sequence"/>
</dbReference>
<feature type="region of interest" description="Disordered" evidence="1">
    <location>
        <begin position="182"/>
        <end position="265"/>
    </location>
</feature>
<feature type="compositionally biased region" description="Low complexity" evidence="1">
    <location>
        <begin position="232"/>
        <end position="250"/>
    </location>
</feature>
<name>A0AAV1TVV4_9STRA</name>
<evidence type="ECO:0008006" key="4">
    <source>
        <dbReference type="Google" id="ProtNLM"/>
    </source>
</evidence>
<dbReference type="AlphaFoldDB" id="A0AAV1TVV4"/>
<gene>
    <name evidence="2" type="ORF">PM001_LOCUS10507</name>
</gene>
<organism evidence="2 3">
    <name type="scientific">Peronospora matthiolae</name>
    <dbReference type="NCBI Taxonomy" id="2874970"/>
    <lineage>
        <taxon>Eukaryota</taxon>
        <taxon>Sar</taxon>
        <taxon>Stramenopiles</taxon>
        <taxon>Oomycota</taxon>
        <taxon>Peronosporomycetes</taxon>
        <taxon>Peronosporales</taxon>
        <taxon>Peronosporaceae</taxon>
        <taxon>Peronospora</taxon>
    </lineage>
</organism>
<sequence length="265" mass="30466">MITHQSAPLSCWPLEVYDYEKEAVTDEAVGGIDLHAGAWIHCKWCNTTLPTTSHSLSRWKTHKKTKTHVKCKQKSVEGELFVQPQIISCSSQSSVSSSVDPPQLLSGSQLPLLDQDSLLFVRRHLYKNKQHQSRHERDVSNVINAMTSLVTDQQSDLTTLQDKMLDMTQQIQQLKKELEMLRRKRSQQQNNVQARPPEIDASTPYAAFHRTQFASLGRPENTHKQGSRTKQTRPSSSSKRSKRMTMGSMSDMDEFEKRFQLKERW</sequence>
<evidence type="ECO:0000313" key="3">
    <source>
        <dbReference type="Proteomes" id="UP001162060"/>
    </source>
</evidence>
<evidence type="ECO:0000256" key="1">
    <source>
        <dbReference type="SAM" id="MobiDB-lite"/>
    </source>
</evidence>
<dbReference type="EMBL" id="CAKLBY020000086">
    <property type="protein sequence ID" value="CAK7925357.1"/>
    <property type="molecule type" value="Genomic_DNA"/>
</dbReference>
<evidence type="ECO:0000313" key="2">
    <source>
        <dbReference type="EMBL" id="CAK7925357.1"/>
    </source>
</evidence>